<dbReference type="Gene3D" id="3.40.50.300">
    <property type="entry name" value="P-loop containing nucleotide triphosphate hydrolases"/>
    <property type="match status" value="1"/>
</dbReference>
<dbReference type="InterPro" id="IPR019591">
    <property type="entry name" value="Mrp/NBP35_ATP-bd"/>
</dbReference>
<dbReference type="OrthoDB" id="1741334at2759"/>
<feature type="region of interest" description="Disordered" evidence="6">
    <location>
        <begin position="1"/>
        <end position="26"/>
    </location>
</feature>
<evidence type="ECO:0008006" key="8">
    <source>
        <dbReference type="Google" id="ProtNLM"/>
    </source>
</evidence>
<gene>
    <name evidence="7" type="ORF">SETIT_7G143900v2</name>
</gene>
<evidence type="ECO:0000256" key="6">
    <source>
        <dbReference type="SAM" id="MobiDB-lite"/>
    </source>
</evidence>
<dbReference type="GO" id="GO:0046872">
    <property type="term" value="F:metal ion binding"/>
    <property type="evidence" value="ECO:0007669"/>
    <property type="project" value="UniProtKB-KW"/>
</dbReference>
<dbReference type="STRING" id="4555.A0A368RVT8"/>
<dbReference type="SUPFAM" id="SSF52540">
    <property type="entry name" value="P-loop containing nucleoside triphosphate hydrolases"/>
    <property type="match status" value="1"/>
</dbReference>
<dbReference type="GO" id="GO:0016226">
    <property type="term" value="P:iron-sulfur cluster assembly"/>
    <property type="evidence" value="ECO:0007669"/>
    <property type="project" value="InterPro"/>
</dbReference>
<evidence type="ECO:0000256" key="4">
    <source>
        <dbReference type="ARBA" id="ARBA00023004"/>
    </source>
</evidence>
<name>A0A368RVT8_SETIT</name>
<evidence type="ECO:0000256" key="1">
    <source>
        <dbReference type="ARBA" id="ARBA00022723"/>
    </source>
</evidence>
<organism evidence="7">
    <name type="scientific">Setaria italica</name>
    <name type="common">Foxtail millet</name>
    <name type="synonym">Panicum italicum</name>
    <dbReference type="NCBI Taxonomy" id="4555"/>
    <lineage>
        <taxon>Eukaryota</taxon>
        <taxon>Viridiplantae</taxon>
        <taxon>Streptophyta</taxon>
        <taxon>Embryophyta</taxon>
        <taxon>Tracheophyta</taxon>
        <taxon>Spermatophyta</taxon>
        <taxon>Magnoliopsida</taxon>
        <taxon>Liliopsida</taxon>
        <taxon>Poales</taxon>
        <taxon>Poaceae</taxon>
        <taxon>PACMAD clade</taxon>
        <taxon>Panicoideae</taxon>
        <taxon>Panicodae</taxon>
        <taxon>Paniceae</taxon>
        <taxon>Cenchrinae</taxon>
        <taxon>Setaria</taxon>
    </lineage>
</organism>
<reference evidence="7" key="1">
    <citation type="journal article" date="2012" name="Nat. Biotechnol.">
        <title>Reference genome sequence of the model plant Setaria.</title>
        <authorList>
            <person name="Bennetzen J.L."/>
            <person name="Schmutz J."/>
            <person name="Wang H."/>
            <person name="Percifield R."/>
            <person name="Hawkins J."/>
            <person name="Pontaroli A.C."/>
            <person name="Estep M."/>
            <person name="Feng L."/>
            <person name="Vaughn J.N."/>
            <person name="Grimwood J."/>
            <person name="Jenkins J."/>
            <person name="Barry K."/>
            <person name="Lindquist E."/>
            <person name="Hellsten U."/>
            <person name="Deshpande S."/>
            <person name="Wang X."/>
            <person name="Wu X."/>
            <person name="Mitros T."/>
            <person name="Triplett J."/>
            <person name="Yang X."/>
            <person name="Ye C.Y."/>
            <person name="Mauro-Herrera M."/>
            <person name="Wang L."/>
            <person name="Li P."/>
            <person name="Sharma M."/>
            <person name="Sharma R."/>
            <person name="Ronald P.C."/>
            <person name="Panaud O."/>
            <person name="Kellogg E.A."/>
            <person name="Brutnell T.P."/>
            <person name="Doust A.N."/>
            <person name="Tuskan G.A."/>
            <person name="Rokhsar D."/>
            <person name="Devos K.M."/>
        </authorList>
    </citation>
    <scope>NUCLEOTIDE SEQUENCE [LARGE SCALE GENOMIC DNA]</scope>
    <source>
        <strain evidence="7">Yugu1</strain>
    </source>
</reference>
<keyword evidence="4" id="KW-0408">Iron</keyword>
<dbReference type="PANTHER" id="PTHR23264">
    <property type="entry name" value="NUCLEOTIDE-BINDING PROTEIN NBP35 YEAST -RELATED"/>
    <property type="match status" value="1"/>
</dbReference>
<reference evidence="7" key="2">
    <citation type="submission" date="2015-07" db="EMBL/GenBank/DDBJ databases">
        <authorList>
            <person name="Noorani M."/>
        </authorList>
    </citation>
    <scope>NUCLEOTIDE SEQUENCE</scope>
    <source>
        <strain evidence="7">Yugu1</strain>
    </source>
</reference>
<sequence length="341" mass="36211">MESGAGGTGGGNVPEDANDHCPGTQSETAGKAEACAGCPNQQVCATAPKGPDPDLLAIIERMSTVKHKILVMSGKGGVGKSTFSTQLSFSLADTDYEAGLLDIDMCGPSIPKMLGLEGQCIHDSNFGWQPVYVESNLDDAVVWKGSKKNHLIKQFLKDVDWGDIDYLVVDTLPGMSDENITIVQCLKSTGIHGAIIVTTLQQVSLIDVRKGINFCKMAGVPVLGVVESMSGLRQAILDMKFVKPSESGEADVTDWALDCIKEKAPDLLSVVACIEAFDSSKGGAEKMRREMGVPFLGKVTMDPQLGKAVDEGRSCFTDQKCSASASAPALKQIVEKLIKPQ</sequence>
<dbReference type="InterPro" id="IPR027417">
    <property type="entry name" value="P-loop_NTPase"/>
</dbReference>
<dbReference type="AlphaFoldDB" id="A0A368RVT8"/>
<dbReference type="Pfam" id="PF10609">
    <property type="entry name" value="ParA"/>
    <property type="match status" value="1"/>
</dbReference>
<evidence type="ECO:0000256" key="5">
    <source>
        <dbReference type="ARBA" id="ARBA00023014"/>
    </source>
</evidence>
<dbReference type="GO" id="GO:0051536">
    <property type="term" value="F:iron-sulfur cluster binding"/>
    <property type="evidence" value="ECO:0007669"/>
    <property type="project" value="UniProtKB-KW"/>
</dbReference>
<keyword evidence="2" id="KW-0547">Nucleotide-binding</keyword>
<dbReference type="GO" id="GO:0005524">
    <property type="term" value="F:ATP binding"/>
    <property type="evidence" value="ECO:0007669"/>
    <property type="project" value="UniProtKB-KW"/>
</dbReference>
<dbReference type="PANTHER" id="PTHR23264:SF19">
    <property type="entry name" value="CYTOSOLIC FE-S CLUSTER ASSEMBLY FACTOR NUBP2"/>
    <property type="match status" value="1"/>
</dbReference>
<protein>
    <recommendedName>
        <fullName evidence="8">Cytosolic Fe-S cluster assembly factor NBP35</fullName>
    </recommendedName>
</protein>
<dbReference type="CDD" id="cd02037">
    <property type="entry name" value="Mrp_NBP35"/>
    <property type="match status" value="1"/>
</dbReference>
<accession>A0A368RVT8</accession>
<keyword evidence="1" id="KW-0479">Metal-binding</keyword>
<proteinExistence type="inferred from homology"/>
<dbReference type="GO" id="GO:0140663">
    <property type="term" value="F:ATP-dependent FeS chaperone activity"/>
    <property type="evidence" value="ECO:0007669"/>
    <property type="project" value="InterPro"/>
</dbReference>
<dbReference type="EMBL" id="CM003534">
    <property type="protein sequence ID" value="RCV34223.1"/>
    <property type="molecule type" value="Genomic_DNA"/>
</dbReference>
<feature type="compositionally biased region" description="Gly residues" evidence="6">
    <location>
        <begin position="1"/>
        <end position="12"/>
    </location>
</feature>
<keyword evidence="3" id="KW-0067">ATP-binding</keyword>
<evidence type="ECO:0000313" key="7">
    <source>
        <dbReference type="EMBL" id="RCV34223.1"/>
    </source>
</evidence>
<keyword evidence="5" id="KW-0411">Iron-sulfur</keyword>
<evidence type="ECO:0000256" key="3">
    <source>
        <dbReference type="ARBA" id="ARBA00022840"/>
    </source>
</evidence>
<dbReference type="HAMAP" id="MF_02040">
    <property type="entry name" value="Mrp_NBP35"/>
    <property type="match status" value="1"/>
</dbReference>
<dbReference type="InterPro" id="IPR033756">
    <property type="entry name" value="YlxH/NBP35"/>
</dbReference>
<evidence type="ECO:0000256" key="2">
    <source>
        <dbReference type="ARBA" id="ARBA00022741"/>
    </source>
</evidence>